<comment type="similarity">
    <text evidence="2">Belongs to the autoinducer-2 exporter (AI-2E) (TC 2.A.86) family.</text>
</comment>
<dbReference type="InterPro" id="IPR002549">
    <property type="entry name" value="AI-2E-like"/>
</dbReference>
<evidence type="ECO:0000256" key="4">
    <source>
        <dbReference type="ARBA" id="ARBA00022989"/>
    </source>
</evidence>
<keyword evidence="9" id="KW-1185">Reference proteome</keyword>
<evidence type="ECO:0000256" key="2">
    <source>
        <dbReference type="ARBA" id="ARBA00009773"/>
    </source>
</evidence>
<feature type="transmembrane region" description="Helical" evidence="7">
    <location>
        <begin position="292"/>
        <end position="314"/>
    </location>
</feature>
<dbReference type="Pfam" id="PF01594">
    <property type="entry name" value="AI-2E_transport"/>
    <property type="match status" value="1"/>
</dbReference>
<dbReference type="GO" id="GO:0055085">
    <property type="term" value="P:transmembrane transport"/>
    <property type="evidence" value="ECO:0007669"/>
    <property type="project" value="TreeGrafter"/>
</dbReference>
<evidence type="ECO:0000313" key="9">
    <source>
        <dbReference type="Proteomes" id="UP000386847"/>
    </source>
</evidence>
<dbReference type="RefSeq" id="WP_153571822.1">
    <property type="nucleotide sequence ID" value="NZ_CP045725.1"/>
</dbReference>
<feature type="region of interest" description="Disordered" evidence="6">
    <location>
        <begin position="357"/>
        <end position="386"/>
    </location>
</feature>
<dbReference type="Proteomes" id="UP000386847">
    <property type="component" value="Chromosome"/>
</dbReference>
<dbReference type="PANTHER" id="PTHR21716">
    <property type="entry name" value="TRANSMEMBRANE PROTEIN"/>
    <property type="match status" value="1"/>
</dbReference>
<reference evidence="8 9" key="1">
    <citation type="submission" date="2019-10" db="EMBL/GenBank/DDBJ databases">
        <title>Genomic analysis of Raineyella sp. CBA3103.</title>
        <authorList>
            <person name="Roh S.W."/>
        </authorList>
    </citation>
    <scope>NUCLEOTIDE SEQUENCE [LARGE SCALE GENOMIC DNA]</scope>
    <source>
        <strain evidence="8 9">CBA3103</strain>
    </source>
</reference>
<feature type="transmembrane region" description="Helical" evidence="7">
    <location>
        <begin position="254"/>
        <end position="272"/>
    </location>
</feature>
<feature type="transmembrane region" description="Helical" evidence="7">
    <location>
        <begin position="26"/>
        <end position="42"/>
    </location>
</feature>
<accession>A0A5Q2FA82</accession>
<comment type="subcellular location">
    <subcellularLocation>
        <location evidence="1">Membrane</location>
        <topology evidence="1">Multi-pass membrane protein</topology>
    </subcellularLocation>
</comment>
<keyword evidence="4 7" id="KW-1133">Transmembrane helix</keyword>
<evidence type="ECO:0000256" key="6">
    <source>
        <dbReference type="SAM" id="MobiDB-lite"/>
    </source>
</evidence>
<feature type="transmembrane region" description="Helical" evidence="7">
    <location>
        <begin position="228"/>
        <end position="247"/>
    </location>
</feature>
<organism evidence="8 9">
    <name type="scientific">Raineyella fluvialis</name>
    <dbReference type="NCBI Taxonomy" id="2662261"/>
    <lineage>
        <taxon>Bacteria</taxon>
        <taxon>Bacillati</taxon>
        <taxon>Actinomycetota</taxon>
        <taxon>Actinomycetes</taxon>
        <taxon>Propionibacteriales</taxon>
        <taxon>Propionibacteriaceae</taxon>
        <taxon>Raineyella</taxon>
    </lineage>
</organism>
<protein>
    <submittedName>
        <fullName evidence="8">AI-2E family transporter</fullName>
    </submittedName>
</protein>
<keyword evidence="3 7" id="KW-0812">Transmembrane</keyword>
<evidence type="ECO:0000256" key="7">
    <source>
        <dbReference type="SAM" id="Phobius"/>
    </source>
</evidence>
<dbReference type="PANTHER" id="PTHR21716:SF64">
    <property type="entry name" value="AI-2 TRANSPORT PROTEIN TQSA"/>
    <property type="match status" value="1"/>
</dbReference>
<evidence type="ECO:0000313" key="8">
    <source>
        <dbReference type="EMBL" id="QGF23291.1"/>
    </source>
</evidence>
<dbReference type="KEGG" id="rain:Rai3103_06000"/>
<keyword evidence="5 7" id="KW-0472">Membrane</keyword>
<proteinExistence type="inferred from homology"/>
<dbReference type="EMBL" id="CP045725">
    <property type="protein sequence ID" value="QGF23291.1"/>
    <property type="molecule type" value="Genomic_DNA"/>
</dbReference>
<feature type="compositionally biased region" description="Basic and acidic residues" evidence="6">
    <location>
        <begin position="364"/>
        <end position="376"/>
    </location>
</feature>
<feature type="transmembrane region" description="Helical" evidence="7">
    <location>
        <begin position="195"/>
        <end position="222"/>
    </location>
</feature>
<evidence type="ECO:0000256" key="3">
    <source>
        <dbReference type="ARBA" id="ARBA00022692"/>
    </source>
</evidence>
<dbReference type="GO" id="GO:0016020">
    <property type="term" value="C:membrane"/>
    <property type="evidence" value="ECO:0007669"/>
    <property type="project" value="UniProtKB-SubCell"/>
</dbReference>
<evidence type="ECO:0000256" key="5">
    <source>
        <dbReference type="ARBA" id="ARBA00023136"/>
    </source>
</evidence>
<evidence type="ECO:0000256" key="1">
    <source>
        <dbReference type="ARBA" id="ARBA00004141"/>
    </source>
</evidence>
<feature type="transmembrane region" description="Helical" evidence="7">
    <location>
        <begin position="54"/>
        <end position="80"/>
    </location>
</feature>
<feature type="transmembrane region" description="Helical" evidence="7">
    <location>
        <begin position="133"/>
        <end position="156"/>
    </location>
</feature>
<name>A0A5Q2FA82_9ACTN</name>
<dbReference type="AlphaFoldDB" id="A0A5Q2FA82"/>
<sequence>MGISLILIAAALVVVAVGLRYTAGIVGPTFFALTLVLTVGPLRQRLVRWHLPGWLASLLMLLLLYAIIFGILAGFAVSIVQLVQVLPRYAGTVNEMSVQVLGWLAERGIDTSNADLLLSQVDLGRLIGILQSLLAGVSSAGTIIFVLAMAVAFLLVDSTAMEGRLASLRQYQPYLAAALGDFGYRVRRYWMVNTLFGLIVAAFDTIVLTVLGVPLPLVWGLFAFVTNYIPNIGFVLGLVPPALLALLDGGPVEALIVVIAYSVLNFVLQAIVQPKLTGDAVGLNTTVTFVSLIFWTAVIGALGSILAVPLTLFAKSLIVDSSPRLHWVNVFLRSKDAEEPPVRPHWQMRHVPSLPRWVPWAGPDGDRPAGDGRADPVGDGQDGVEK</sequence>
<gene>
    <name evidence="8" type="ORF">Rai3103_06000</name>
</gene>